<dbReference type="Gene3D" id="3.30.710.10">
    <property type="entry name" value="Potassium Channel Kv1.1, Chain A"/>
    <property type="match status" value="1"/>
</dbReference>
<evidence type="ECO:0000313" key="2">
    <source>
        <dbReference type="Proteomes" id="UP000018888"/>
    </source>
</evidence>
<dbReference type="InterPro" id="IPR006571">
    <property type="entry name" value="TLDc_dom"/>
</dbReference>
<reference evidence="1 2" key="1">
    <citation type="journal article" date="2013" name="Proc. Natl. Acad. Sci. U.S.A.">
        <title>Genome of an arbuscular mycorrhizal fungus provides insight into the oldest plant symbiosis.</title>
        <authorList>
            <person name="Tisserant E."/>
            <person name="Malbreil M."/>
            <person name="Kuo A."/>
            <person name="Kohler A."/>
            <person name="Symeonidi A."/>
            <person name="Balestrini R."/>
            <person name="Charron P."/>
            <person name="Duensing N."/>
            <person name="Frei Dit Frey N."/>
            <person name="Gianinazzi-Pearson V."/>
            <person name="Gilbert L.B."/>
            <person name="Handa Y."/>
            <person name="Herr J.R."/>
            <person name="Hijri M."/>
            <person name="Koul R."/>
            <person name="Kawaguchi M."/>
            <person name="Krajinski F."/>
            <person name="Lammers P.J."/>
            <person name="Masclaux F.G."/>
            <person name="Murat C."/>
            <person name="Morin E."/>
            <person name="Ndikumana S."/>
            <person name="Pagni M."/>
            <person name="Petitpierre D."/>
            <person name="Requena N."/>
            <person name="Rosikiewicz P."/>
            <person name="Riley R."/>
            <person name="Saito K."/>
            <person name="San Clemente H."/>
            <person name="Shapiro H."/>
            <person name="van Tuinen D."/>
            <person name="Becard G."/>
            <person name="Bonfante P."/>
            <person name="Paszkowski U."/>
            <person name="Shachar-Hill Y.Y."/>
            <person name="Tuskan G.A."/>
            <person name="Young P.W."/>
            <person name="Sanders I.R."/>
            <person name="Henrissat B."/>
            <person name="Rensing S.A."/>
            <person name="Grigoriev I.V."/>
            <person name="Corradi N."/>
            <person name="Roux C."/>
            <person name="Martin F."/>
        </authorList>
    </citation>
    <scope>NUCLEOTIDE SEQUENCE [LARGE SCALE GENOMIC DNA]</scope>
    <source>
        <strain evidence="1 2">DAOM 197198</strain>
    </source>
</reference>
<protein>
    <submittedName>
        <fullName evidence="1">Uncharacterized protein</fullName>
    </submittedName>
</protein>
<dbReference type="Pfam" id="PF00651">
    <property type="entry name" value="BTB"/>
    <property type="match status" value="1"/>
</dbReference>
<organism evidence="1 2">
    <name type="scientific">Rhizophagus irregularis (strain DAOM 181602 / DAOM 197198 / MUCL 43194)</name>
    <name type="common">Arbuscular mycorrhizal fungus</name>
    <name type="synonym">Glomus intraradices</name>
    <dbReference type="NCBI Taxonomy" id="747089"/>
    <lineage>
        <taxon>Eukaryota</taxon>
        <taxon>Fungi</taxon>
        <taxon>Fungi incertae sedis</taxon>
        <taxon>Mucoromycota</taxon>
        <taxon>Glomeromycotina</taxon>
        <taxon>Glomeromycetes</taxon>
        <taxon>Glomerales</taxon>
        <taxon>Glomeraceae</taxon>
        <taxon>Rhizophagus</taxon>
    </lineage>
</organism>
<dbReference type="InterPro" id="IPR000210">
    <property type="entry name" value="BTB/POZ_dom"/>
</dbReference>
<dbReference type="CDD" id="cd18186">
    <property type="entry name" value="BTB_POZ_ZBTB_KLHL-like"/>
    <property type="match status" value="1"/>
</dbReference>
<gene>
    <name evidence="1" type="ORF">GLOIN_2v1843253</name>
</gene>
<accession>A0A2H5TSL7</accession>
<reference evidence="1 2" key="2">
    <citation type="journal article" date="2018" name="New Phytol.">
        <title>High intraspecific genome diversity in the model arbuscular mycorrhizal symbiont Rhizophagus irregularis.</title>
        <authorList>
            <person name="Chen E.C.H."/>
            <person name="Morin E."/>
            <person name="Beaudet D."/>
            <person name="Noel J."/>
            <person name="Yildirir G."/>
            <person name="Ndikumana S."/>
            <person name="Charron P."/>
            <person name="St-Onge C."/>
            <person name="Giorgi J."/>
            <person name="Kruger M."/>
            <person name="Marton T."/>
            <person name="Ropars J."/>
            <person name="Grigoriev I.V."/>
            <person name="Hainaut M."/>
            <person name="Henrissat B."/>
            <person name="Roux C."/>
            <person name="Martin F."/>
            <person name="Corradi N."/>
        </authorList>
    </citation>
    <scope>NUCLEOTIDE SEQUENCE [LARGE SCALE GENOMIC DNA]</scope>
    <source>
        <strain evidence="1 2">DAOM 197198</strain>
    </source>
</reference>
<keyword evidence="2" id="KW-1185">Reference proteome</keyword>
<dbReference type="EMBL" id="AUPC02000161">
    <property type="protein sequence ID" value="POG67969.1"/>
    <property type="molecule type" value="Genomic_DNA"/>
</dbReference>
<evidence type="ECO:0000313" key="1">
    <source>
        <dbReference type="EMBL" id="POG67969.1"/>
    </source>
</evidence>
<name>A0A2H5TSL7_RHIID</name>
<proteinExistence type="predicted"/>
<dbReference type="Proteomes" id="UP000018888">
    <property type="component" value="Unassembled WGS sequence"/>
</dbReference>
<dbReference type="PROSITE" id="PS50097">
    <property type="entry name" value="BTB"/>
    <property type="match status" value="1"/>
</dbReference>
<sequence length="477" mass="54889">MNMSDSSIKIVDAGAFCDLEITIGEKPNTAIFRLHSVILKNRSNYFKDILSSDKIKKENNILKYQKENISVEIFHIIFKYIYSDIIDFTSDVKTNIALLIAADDLCLNDMCSAIEAKLLNDKELLKKNFVTITHAVNKFDHFTNLLQFYKNTLQEDPTIMLKANDFTTINREIFLDLVSIYPFKPIEVWNKLIEWAFAQIKQLPSEISICTSDNISTLKDLIQPFISHIKFKDIAPHEFSQKVKPYKQILNSDFYIEILEYYSFDDSIISKCRTDIDSLIINSEQAFLLANLIKILENPSVYASISKRLDIFFYKFTLLVRGSRDGYTTSTFHNLCDGKGPTLTIARVKKTNEIIGGFNPYSWYSEGGDCTDDSYRRDSPDRRSFIFSLDRKNLENSVFSKVKSGECAHFNGEDVGPNFGGKNADLALLCFDQNEGKCVKKNYETRIRDNTGQFDIDEYEVFHVNGYNCNNLLYINQ</sequence>
<dbReference type="InterPro" id="IPR011333">
    <property type="entry name" value="SKP1/BTB/POZ_sf"/>
</dbReference>
<dbReference type="AlphaFoldDB" id="A0A2H5TSL7"/>
<dbReference type="PROSITE" id="PS51886">
    <property type="entry name" value="TLDC"/>
    <property type="match status" value="1"/>
</dbReference>
<dbReference type="SUPFAM" id="SSF54695">
    <property type="entry name" value="POZ domain"/>
    <property type="match status" value="1"/>
</dbReference>
<dbReference type="SMART" id="SM00225">
    <property type="entry name" value="BTB"/>
    <property type="match status" value="1"/>
</dbReference>
<dbReference type="Pfam" id="PF07534">
    <property type="entry name" value="TLD"/>
    <property type="match status" value="1"/>
</dbReference>
<comment type="caution">
    <text evidence="1">The sequence shown here is derived from an EMBL/GenBank/DDBJ whole genome shotgun (WGS) entry which is preliminary data.</text>
</comment>
<dbReference type="VEuPathDB" id="FungiDB:RhiirFUN_012233"/>